<organism evidence="3 4">
    <name type="scientific">Ferrimonas sediminicola</name>
    <dbReference type="NCBI Taxonomy" id="2569538"/>
    <lineage>
        <taxon>Bacteria</taxon>
        <taxon>Pseudomonadati</taxon>
        <taxon>Pseudomonadota</taxon>
        <taxon>Gammaproteobacteria</taxon>
        <taxon>Alteromonadales</taxon>
        <taxon>Ferrimonadaceae</taxon>
        <taxon>Ferrimonas</taxon>
    </lineage>
</organism>
<evidence type="ECO:0000259" key="2">
    <source>
        <dbReference type="Pfam" id="PF14321"/>
    </source>
</evidence>
<keyword evidence="4" id="KW-1185">Reference proteome</keyword>
<proteinExistence type="predicted"/>
<reference evidence="3 4" key="1">
    <citation type="submission" date="2019-04" db="EMBL/GenBank/DDBJ databases">
        <authorList>
            <person name="Hwang J.C."/>
        </authorList>
    </citation>
    <scope>NUCLEOTIDE SEQUENCE [LARGE SCALE GENOMIC DNA]</scope>
    <source>
        <strain evidence="3 4">IMCC35001</strain>
    </source>
</reference>
<dbReference type="Pfam" id="PF14321">
    <property type="entry name" value="DUF4382"/>
    <property type="match status" value="1"/>
</dbReference>
<sequence>MNMNPRCLFLLPLLSGCGGSDSNPAPKTPDLPGATLSVAVSDAPMDGVQSVMVAFRRMVLTPVNGDEAHSIDLSRHRVNMLDYQQDQAYWLLEDHPLPAGRYHLRLEMEPGSGDQGSYVDDHQGRHALGMGRSELDLGELDLGSGQHHGFTLEMDLRQGLYHDPEQGYGYGQHGWRWVDNQSMGHLMASVDETWIQGCEADNADLAAEGGVFYHVAYLYPATTAFEGMDDMALEAESGKVLPIATAYVHQLYDGSWGFGMGFLPEGEYRVGYSCLGHLDQPETNEGAESGFAFYGDGGTVAIDAGESGGYQNQHRCGGQGGGGPGHGGRG</sequence>
<feature type="domain" description="DUF4382" evidence="2">
    <location>
        <begin position="34"/>
        <end position="168"/>
    </location>
</feature>
<dbReference type="EMBL" id="SWCI01000011">
    <property type="protein sequence ID" value="TKB47949.1"/>
    <property type="molecule type" value="Genomic_DNA"/>
</dbReference>
<comment type="caution">
    <text evidence="3">The sequence shown here is derived from an EMBL/GenBank/DDBJ whole genome shotgun (WGS) entry which is preliminary data.</text>
</comment>
<gene>
    <name evidence="3" type="ORF">FCL40_14505</name>
</gene>
<dbReference type="AlphaFoldDB" id="A0A4U1BAW4"/>
<dbReference type="Proteomes" id="UP000305674">
    <property type="component" value="Unassembled WGS sequence"/>
</dbReference>
<protein>
    <submittedName>
        <fullName evidence="3">DUF4382 domain-containing protein</fullName>
    </submittedName>
</protein>
<feature type="region of interest" description="Disordered" evidence="1">
    <location>
        <begin position="311"/>
        <end position="330"/>
    </location>
</feature>
<name>A0A4U1BAW4_9GAMM</name>
<evidence type="ECO:0000256" key="1">
    <source>
        <dbReference type="SAM" id="MobiDB-lite"/>
    </source>
</evidence>
<evidence type="ECO:0000313" key="4">
    <source>
        <dbReference type="Proteomes" id="UP000305674"/>
    </source>
</evidence>
<accession>A0A4U1BAW4</accession>
<dbReference type="OrthoDB" id="7062064at2"/>
<feature type="compositionally biased region" description="Gly residues" evidence="1">
    <location>
        <begin position="317"/>
        <end position="330"/>
    </location>
</feature>
<evidence type="ECO:0000313" key="3">
    <source>
        <dbReference type="EMBL" id="TKB47949.1"/>
    </source>
</evidence>
<dbReference type="InterPro" id="IPR025491">
    <property type="entry name" value="DUF4382"/>
</dbReference>
<dbReference type="PROSITE" id="PS51257">
    <property type="entry name" value="PROKAR_LIPOPROTEIN"/>
    <property type="match status" value="1"/>
</dbReference>